<comment type="caution">
    <text evidence="1">The sequence shown here is derived from an EMBL/GenBank/DDBJ whole genome shotgun (WGS) entry which is preliminary data.</text>
</comment>
<reference evidence="1" key="1">
    <citation type="journal article" date="2014" name="Int. J. Syst. Evol. Microbiol.">
        <title>Complete genome sequence of Corynebacterium casei LMG S-19264T (=DSM 44701T), isolated from a smear-ripened cheese.</title>
        <authorList>
            <consortium name="US DOE Joint Genome Institute (JGI-PGF)"/>
            <person name="Walter F."/>
            <person name="Albersmeier A."/>
            <person name="Kalinowski J."/>
            <person name="Ruckert C."/>
        </authorList>
    </citation>
    <scope>NUCLEOTIDE SEQUENCE</scope>
    <source>
        <strain evidence="1">KCTC 23732</strain>
    </source>
</reference>
<keyword evidence="2" id="KW-1185">Reference proteome</keyword>
<evidence type="ECO:0000313" key="2">
    <source>
        <dbReference type="Proteomes" id="UP000608345"/>
    </source>
</evidence>
<evidence type="ECO:0000313" key="1">
    <source>
        <dbReference type="EMBL" id="GGW97592.1"/>
    </source>
</evidence>
<accession>A0A918JQK1</accession>
<sequence length="68" mass="8006">MRTFNRAKQFCEFVGKKLMSTEQASSFKNDVLILDKDGSMRLNYKNEKVQKNIKEHLKSLEKINLKGR</sequence>
<name>A0A918JQK1_9BURK</name>
<dbReference type="AlphaFoldDB" id="A0A918JQK1"/>
<dbReference type="Proteomes" id="UP000608345">
    <property type="component" value="Unassembled WGS sequence"/>
</dbReference>
<gene>
    <name evidence="1" type="ORF">GCM10011450_28570</name>
</gene>
<protein>
    <submittedName>
        <fullName evidence="1">Uncharacterized protein</fullName>
    </submittedName>
</protein>
<reference evidence="1" key="2">
    <citation type="submission" date="2020-09" db="EMBL/GenBank/DDBJ databases">
        <authorList>
            <person name="Sun Q."/>
            <person name="Kim S."/>
        </authorList>
    </citation>
    <scope>NUCLEOTIDE SEQUENCE</scope>
    <source>
        <strain evidence="1">KCTC 23732</strain>
    </source>
</reference>
<proteinExistence type="predicted"/>
<dbReference type="EMBL" id="BMYS01000040">
    <property type="protein sequence ID" value="GGW97592.1"/>
    <property type="molecule type" value="Genomic_DNA"/>
</dbReference>
<organism evidence="1 2">
    <name type="scientific">Advenella faeciporci</name>
    <dbReference type="NCBI Taxonomy" id="797535"/>
    <lineage>
        <taxon>Bacteria</taxon>
        <taxon>Pseudomonadati</taxon>
        <taxon>Pseudomonadota</taxon>
        <taxon>Betaproteobacteria</taxon>
        <taxon>Burkholderiales</taxon>
        <taxon>Alcaligenaceae</taxon>
    </lineage>
</organism>
<dbReference type="RefSeq" id="WP_189386180.1">
    <property type="nucleotide sequence ID" value="NZ_BAABFY010000031.1"/>
</dbReference>